<feature type="compositionally biased region" description="Basic and acidic residues" evidence="1">
    <location>
        <begin position="77"/>
        <end position="86"/>
    </location>
</feature>
<keyword evidence="3" id="KW-1185">Reference proteome</keyword>
<evidence type="ECO:0000256" key="1">
    <source>
        <dbReference type="SAM" id="MobiDB-lite"/>
    </source>
</evidence>
<protein>
    <submittedName>
        <fullName evidence="2">Uncharacterized protein</fullName>
    </submittedName>
</protein>
<reference evidence="2 3" key="1">
    <citation type="submission" date="2024-09" db="EMBL/GenBank/DDBJ databases">
        <authorList>
            <person name="Sun Q."/>
            <person name="Mori K."/>
        </authorList>
    </citation>
    <scope>NUCLEOTIDE SEQUENCE [LARGE SCALE GENOMIC DNA]</scope>
    <source>
        <strain evidence="2 3">CCM 3426</strain>
    </source>
</reference>
<dbReference type="RefSeq" id="WP_189652734.1">
    <property type="nucleotide sequence ID" value="NZ_BMRC01000031.1"/>
</dbReference>
<name>A0ABV5IWG0_9ACTN</name>
<comment type="caution">
    <text evidence="2">The sequence shown here is derived from an EMBL/GenBank/DDBJ whole genome shotgun (WGS) entry which is preliminary data.</text>
</comment>
<feature type="region of interest" description="Disordered" evidence="1">
    <location>
        <begin position="60"/>
        <end position="86"/>
    </location>
</feature>
<dbReference type="EMBL" id="JBHMEI010000090">
    <property type="protein sequence ID" value="MFB9208905.1"/>
    <property type="molecule type" value="Genomic_DNA"/>
</dbReference>
<proteinExistence type="predicted"/>
<sequence>MALPANDKRIDEPTSERQCLSPTILAARARRTAPISDMQPRLSSAGAICRRPSCLPARDQFLGSNTGLSAPALTKPTEQRKPSNNP</sequence>
<feature type="region of interest" description="Disordered" evidence="1">
    <location>
        <begin position="1"/>
        <end position="21"/>
    </location>
</feature>
<feature type="compositionally biased region" description="Basic and acidic residues" evidence="1">
    <location>
        <begin position="1"/>
        <end position="15"/>
    </location>
</feature>
<evidence type="ECO:0000313" key="2">
    <source>
        <dbReference type="EMBL" id="MFB9208905.1"/>
    </source>
</evidence>
<evidence type="ECO:0000313" key="3">
    <source>
        <dbReference type="Proteomes" id="UP001589647"/>
    </source>
</evidence>
<gene>
    <name evidence="2" type="ORF">ACFFV7_47515</name>
</gene>
<dbReference type="Proteomes" id="UP001589647">
    <property type="component" value="Unassembled WGS sequence"/>
</dbReference>
<accession>A0ABV5IWG0</accession>
<organism evidence="2 3">
    <name type="scientific">Nonomuraea spiralis</name>
    <dbReference type="NCBI Taxonomy" id="46182"/>
    <lineage>
        <taxon>Bacteria</taxon>
        <taxon>Bacillati</taxon>
        <taxon>Actinomycetota</taxon>
        <taxon>Actinomycetes</taxon>
        <taxon>Streptosporangiales</taxon>
        <taxon>Streptosporangiaceae</taxon>
        <taxon>Nonomuraea</taxon>
    </lineage>
</organism>